<dbReference type="EMBL" id="FQYO01000003">
    <property type="protein sequence ID" value="SHI78328.1"/>
    <property type="molecule type" value="Genomic_DNA"/>
</dbReference>
<keyword evidence="1" id="KW-1133">Transmembrane helix</keyword>
<feature type="transmembrane region" description="Helical" evidence="1">
    <location>
        <begin position="145"/>
        <end position="165"/>
    </location>
</feature>
<feature type="transmembrane region" description="Helical" evidence="1">
    <location>
        <begin position="239"/>
        <end position="260"/>
    </location>
</feature>
<keyword evidence="1" id="KW-0812">Transmembrane</keyword>
<feature type="transmembrane region" description="Helical" evidence="1">
    <location>
        <begin position="209"/>
        <end position="227"/>
    </location>
</feature>
<dbReference type="Proteomes" id="UP000184292">
    <property type="component" value="Unassembled WGS sequence"/>
</dbReference>
<dbReference type="STRING" id="1447782.SAMN05444417_1686"/>
<dbReference type="GO" id="GO:0016747">
    <property type="term" value="F:acyltransferase activity, transferring groups other than amino-acyl groups"/>
    <property type="evidence" value="ECO:0007669"/>
    <property type="project" value="InterPro"/>
</dbReference>
<reference evidence="3 4" key="1">
    <citation type="submission" date="2016-11" db="EMBL/GenBank/DDBJ databases">
        <authorList>
            <person name="Jaros S."/>
            <person name="Januszkiewicz K."/>
            <person name="Wedrychowicz H."/>
        </authorList>
    </citation>
    <scope>NUCLEOTIDE SEQUENCE [LARGE SCALE GENOMIC DNA]</scope>
    <source>
        <strain evidence="3 4">DSM 100565</strain>
    </source>
</reference>
<organism evidence="3 4">
    <name type="scientific">Wenxinia saemankumensis</name>
    <dbReference type="NCBI Taxonomy" id="1447782"/>
    <lineage>
        <taxon>Bacteria</taxon>
        <taxon>Pseudomonadati</taxon>
        <taxon>Pseudomonadota</taxon>
        <taxon>Alphaproteobacteria</taxon>
        <taxon>Rhodobacterales</taxon>
        <taxon>Roseobacteraceae</taxon>
        <taxon>Wenxinia</taxon>
    </lineage>
</organism>
<evidence type="ECO:0000259" key="2">
    <source>
        <dbReference type="Pfam" id="PF01757"/>
    </source>
</evidence>
<feature type="transmembrane region" description="Helical" evidence="1">
    <location>
        <begin position="292"/>
        <end position="312"/>
    </location>
</feature>
<keyword evidence="1" id="KW-0472">Membrane</keyword>
<evidence type="ECO:0000256" key="1">
    <source>
        <dbReference type="SAM" id="Phobius"/>
    </source>
</evidence>
<feature type="transmembrane region" description="Helical" evidence="1">
    <location>
        <begin position="107"/>
        <end position="133"/>
    </location>
</feature>
<feature type="domain" description="Acyltransferase 3" evidence="2">
    <location>
        <begin position="16"/>
        <end position="311"/>
    </location>
</feature>
<dbReference type="Pfam" id="PF01757">
    <property type="entry name" value="Acyl_transf_3"/>
    <property type="match status" value="1"/>
</dbReference>
<dbReference type="AlphaFoldDB" id="A0A1M6DZ77"/>
<feature type="transmembrane region" description="Helical" evidence="1">
    <location>
        <begin position="74"/>
        <end position="95"/>
    </location>
</feature>
<evidence type="ECO:0000313" key="3">
    <source>
        <dbReference type="EMBL" id="SHI78328.1"/>
    </source>
</evidence>
<feature type="transmembrane region" description="Helical" evidence="1">
    <location>
        <begin position="18"/>
        <end position="35"/>
    </location>
</feature>
<keyword evidence="3" id="KW-0012">Acyltransferase</keyword>
<keyword evidence="3" id="KW-0808">Transferase</keyword>
<keyword evidence="4" id="KW-1185">Reference proteome</keyword>
<dbReference type="InterPro" id="IPR002656">
    <property type="entry name" value="Acyl_transf_3_dom"/>
</dbReference>
<gene>
    <name evidence="3" type="ORF">SAMN05444417_1686</name>
</gene>
<feature type="transmembrane region" description="Helical" evidence="1">
    <location>
        <begin position="177"/>
        <end position="197"/>
    </location>
</feature>
<feature type="transmembrane region" description="Helical" evidence="1">
    <location>
        <begin position="41"/>
        <end position="67"/>
    </location>
</feature>
<proteinExistence type="predicted"/>
<accession>A0A1M6DZ77</accession>
<protein>
    <submittedName>
        <fullName evidence="3">Surface polysaccharide O-acyltransferase, integral membrane enzyme</fullName>
    </submittedName>
</protein>
<feature type="transmembrane region" description="Helical" evidence="1">
    <location>
        <begin position="267"/>
        <end position="286"/>
    </location>
</feature>
<dbReference type="RefSeq" id="WP_073328273.1">
    <property type="nucleotide sequence ID" value="NZ_FQYO01000003.1"/>
</dbReference>
<sequence>MTVTQASAPIVRHAPIDVARLCLALVVVLGHGRFLEDIDPALFYGLVTTLGRLVVPFFLMVSGYFFLAGTRNGIGAWFANVAKLYLFWSAIYLPLVFLIEEMSVPKLGFYLIFGFAHLWYLPALAGGGLVLWLVRAWPPGRILRLALGLYLAGAAAQFALNHIVGTESLPHRNAWTVVPRNFLFMGFPFLAAGYVAAREGWAGRADGRWVAAAILALLPLFGLEQWANWRALGLSGITDIWLCVAPLAPLVFIAVLKLPLARAPRRLPGIAAAIYFVHPIFVFGLWEVTALGGTAVALISVALSLVSALLLVQANRIVGLVRRPGRREGRPGNGGSQPASL</sequence>
<evidence type="ECO:0000313" key="4">
    <source>
        <dbReference type="Proteomes" id="UP000184292"/>
    </source>
</evidence>
<name>A0A1M6DZ77_9RHOB</name>